<keyword evidence="8" id="KW-0949">S-adenosyl-L-methionine</keyword>
<comment type="similarity">
    <text evidence="2 8">Belongs to the methyltransferase superfamily. RsmD family.</text>
</comment>
<evidence type="ECO:0000256" key="3">
    <source>
        <dbReference type="ARBA" id="ARBA00012141"/>
    </source>
</evidence>
<dbReference type="eggNOG" id="COG0742">
    <property type="taxonomic scope" value="Bacteria"/>
</dbReference>
<evidence type="ECO:0000313" key="9">
    <source>
        <dbReference type="EMBL" id="AEG31047.1"/>
    </source>
</evidence>
<keyword evidence="8" id="KW-0698">rRNA processing</keyword>
<dbReference type="InterPro" id="IPR004398">
    <property type="entry name" value="RNA_MeTrfase_RsmD"/>
</dbReference>
<dbReference type="InterPro" id="IPR002052">
    <property type="entry name" value="DNA_methylase_N6_adenine_CS"/>
</dbReference>
<dbReference type="GO" id="GO:0052913">
    <property type="term" value="F:16S rRNA (guanine(966)-N(2))-methyltransferase activity"/>
    <property type="evidence" value="ECO:0007669"/>
    <property type="project" value="UniProtKB-EC"/>
</dbReference>
<dbReference type="PANTHER" id="PTHR43542:SF1">
    <property type="entry name" value="METHYLTRANSFERASE"/>
    <property type="match status" value="1"/>
</dbReference>
<proteinExistence type="inferred from homology"/>
<dbReference type="GO" id="GO:0003676">
    <property type="term" value="F:nucleic acid binding"/>
    <property type="evidence" value="ECO:0007669"/>
    <property type="project" value="InterPro"/>
</dbReference>
<dbReference type="AlphaFoldDB" id="F6DA10"/>
<dbReference type="HOGENOM" id="CLU_075826_2_2_6"/>
<dbReference type="OrthoDB" id="9803017at2"/>
<dbReference type="CDD" id="cd02440">
    <property type="entry name" value="AdoMet_MTases"/>
    <property type="match status" value="1"/>
</dbReference>
<evidence type="ECO:0000256" key="4">
    <source>
        <dbReference type="ARBA" id="ARBA00013682"/>
    </source>
</evidence>
<dbReference type="RefSeq" id="WP_013834830.1">
    <property type="nucleotide sequence ID" value="NC_015581.1"/>
</dbReference>
<comment type="function">
    <text evidence="1 8">Specifically methylates the guanine in position 966 of 16S rRNA in the assembled 30S particle.</text>
</comment>
<evidence type="ECO:0000256" key="6">
    <source>
        <dbReference type="ARBA" id="ARBA00022679"/>
    </source>
</evidence>
<reference evidence="9 10" key="1">
    <citation type="submission" date="2011-05" db="EMBL/GenBank/DDBJ databases">
        <title>Complete sequence of Thioalkalimicrobium cyclicum ALM1.</title>
        <authorList>
            <consortium name="US DOE Joint Genome Institute"/>
            <person name="Lucas S."/>
            <person name="Han J."/>
            <person name="Lapidus A."/>
            <person name="Cheng J.-F."/>
            <person name="Goodwin L."/>
            <person name="Pitluck S."/>
            <person name="Peters L."/>
            <person name="Mikhailova N."/>
            <person name="Davenport K."/>
            <person name="Han C."/>
            <person name="Tapia R."/>
            <person name="Land M."/>
            <person name="Hauser L."/>
            <person name="Kyrpides N."/>
            <person name="Ivanova N."/>
            <person name="Pagani I."/>
            <person name="Kappler U."/>
            <person name="Woyke T."/>
        </authorList>
    </citation>
    <scope>NUCLEOTIDE SEQUENCE [LARGE SCALE GENOMIC DNA]</scope>
    <source>
        <strain evidence="10">DSM 14477 / JCM 11371 / ALM1</strain>
    </source>
</reference>
<dbReference type="KEGG" id="tcy:Thicy_0271"/>
<gene>
    <name evidence="9" type="ordered locus">Thicy_0271</name>
</gene>
<evidence type="ECO:0000256" key="1">
    <source>
        <dbReference type="ARBA" id="ARBA00002649"/>
    </source>
</evidence>
<evidence type="ECO:0000256" key="7">
    <source>
        <dbReference type="ARBA" id="ARBA00048326"/>
    </source>
</evidence>
<dbReference type="EMBL" id="CP002776">
    <property type="protein sequence ID" value="AEG31047.1"/>
    <property type="molecule type" value="Genomic_DNA"/>
</dbReference>
<keyword evidence="6 8" id="KW-0808">Transferase</keyword>
<name>F6DA10_THICA</name>
<organism evidence="9 10">
    <name type="scientific">Thiomicrospira cyclica (strain DSM 14477 / JCM 11371 / ALM1)</name>
    <name type="common">Thioalkalimicrobium cyclicum</name>
    <dbReference type="NCBI Taxonomy" id="717773"/>
    <lineage>
        <taxon>Bacteria</taxon>
        <taxon>Pseudomonadati</taxon>
        <taxon>Pseudomonadota</taxon>
        <taxon>Gammaproteobacteria</taxon>
        <taxon>Thiotrichales</taxon>
        <taxon>Piscirickettsiaceae</taxon>
        <taxon>Thiomicrospira</taxon>
    </lineage>
</organism>
<dbReference type="NCBIfam" id="TIGR00095">
    <property type="entry name" value="16S rRNA (guanine(966)-N(2))-methyltransferase RsmD"/>
    <property type="match status" value="1"/>
</dbReference>
<dbReference type="PROSITE" id="PS00092">
    <property type="entry name" value="N6_MTASE"/>
    <property type="match status" value="1"/>
</dbReference>
<evidence type="ECO:0000256" key="5">
    <source>
        <dbReference type="ARBA" id="ARBA00022603"/>
    </source>
</evidence>
<accession>F6DA10</accession>
<dbReference type="Gene3D" id="3.40.50.150">
    <property type="entry name" value="Vaccinia Virus protein VP39"/>
    <property type="match status" value="1"/>
</dbReference>
<dbReference type="Proteomes" id="UP000009232">
    <property type="component" value="Chromosome"/>
</dbReference>
<keyword evidence="10" id="KW-1185">Reference proteome</keyword>
<keyword evidence="5 8" id="KW-0489">Methyltransferase</keyword>
<dbReference type="STRING" id="717773.Thicy_0271"/>
<dbReference type="Pfam" id="PF03602">
    <property type="entry name" value="Cons_hypoth95"/>
    <property type="match status" value="1"/>
</dbReference>
<comment type="catalytic activity">
    <reaction evidence="7 8">
        <text>guanosine(966) in 16S rRNA + S-adenosyl-L-methionine = N(2)-methylguanosine(966) in 16S rRNA + S-adenosyl-L-homocysteine + H(+)</text>
        <dbReference type="Rhea" id="RHEA:23548"/>
        <dbReference type="Rhea" id="RHEA-COMP:10211"/>
        <dbReference type="Rhea" id="RHEA-COMP:10212"/>
        <dbReference type="ChEBI" id="CHEBI:15378"/>
        <dbReference type="ChEBI" id="CHEBI:57856"/>
        <dbReference type="ChEBI" id="CHEBI:59789"/>
        <dbReference type="ChEBI" id="CHEBI:74269"/>
        <dbReference type="ChEBI" id="CHEBI:74481"/>
        <dbReference type="EC" id="2.1.1.171"/>
    </reaction>
</comment>
<dbReference type="SUPFAM" id="SSF53335">
    <property type="entry name" value="S-adenosyl-L-methionine-dependent methyltransferases"/>
    <property type="match status" value="1"/>
</dbReference>
<dbReference type="PIRSF" id="PIRSF004553">
    <property type="entry name" value="CHP00095"/>
    <property type="match status" value="1"/>
</dbReference>
<evidence type="ECO:0000256" key="2">
    <source>
        <dbReference type="ARBA" id="ARBA00005269"/>
    </source>
</evidence>
<evidence type="ECO:0000256" key="8">
    <source>
        <dbReference type="PIRNR" id="PIRNR004553"/>
    </source>
</evidence>
<evidence type="ECO:0000313" key="10">
    <source>
        <dbReference type="Proteomes" id="UP000009232"/>
    </source>
</evidence>
<dbReference type="InterPro" id="IPR029063">
    <property type="entry name" value="SAM-dependent_MTases_sf"/>
</dbReference>
<sequence>MPHHKPASAKTLATGQVRIIGGDARGRKLQVLDQPGLRPTSDRVRETLFNWLQFDIAGTRCLDAYAGSGALGFEALSRGAASVTLLEKSPQVANCLQNNLNQWQQAGLVSPDSRVIITDTLKWLQTQPASTPNEPFKTYKPYDIIFLDPPFMQDLLAKTLDLLIHSNWIHADTWLYLEHEKGQTWPALPANWHCHREKTTAQVAFSLWRQQRASD</sequence>
<protein>
    <recommendedName>
        <fullName evidence="4 8">Ribosomal RNA small subunit methyltransferase D</fullName>
        <ecNumber evidence="3 8">2.1.1.171</ecNumber>
    </recommendedName>
</protein>
<dbReference type="EC" id="2.1.1.171" evidence="3 8"/>
<dbReference type="PANTHER" id="PTHR43542">
    <property type="entry name" value="METHYLTRANSFERASE"/>
    <property type="match status" value="1"/>
</dbReference>